<dbReference type="EMBL" id="BKCJ011600917">
    <property type="protein sequence ID" value="GFD43586.1"/>
    <property type="molecule type" value="Genomic_DNA"/>
</dbReference>
<evidence type="ECO:0000256" key="1">
    <source>
        <dbReference type="SAM" id="MobiDB-lite"/>
    </source>
</evidence>
<dbReference type="AlphaFoldDB" id="A0A699WCT7"/>
<keyword evidence="2" id="KW-0648">Protein biosynthesis</keyword>
<feature type="non-terminal residue" evidence="2">
    <location>
        <position position="54"/>
    </location>
</feature>
<accession>A0A699WCT7</accession>
<dbReference type="GO" id="GO:0003743">
    <property type="term" value="F:translation initiation factor activity"/>
    <property type="evidence" value="ECO:0007669"/>
    <property type="project" value="UniProtKB-KW"/>
</dbReference>
<gene>
    <name evidence="2" type="ORF">Tci_915555</name>
</gene>
<evidence type="ECO:0000313" key="2">
    <source>
        <dbReference type="EMBL" id="GFD43586.1"/>
    </source>
</evidence>
<reference evidence="2" key="1">
    <citation type="journal article" date="2019" name="Sci. Rep.">
        <title>Draft genome of Tanacetum cinerariifolium, the natural source of mosquito coil.</title>
        <authorList>
            <person name="Yamashiro T."/>
            <person name="Shiraishi A."/>
            <person name="Satake H."/>
            <person name="Nakayama K."/>
        </authorList>
    </citation>
    <scope>NUCLEOTIDE SEQUENCE</scope>
</reference>
<name>A0A699WCT7_TANCI</name>
<organism evidence="2">
    <name type="scientific">Tanacetum cinerariifolium</name>
    <name type="common">Dalmatian daisy</name>
    <name type="synonym">Chrysanthemum cinerariifolium</name>
    <dbReference type="NCBI Taxonomy" id="118510"/>
    <lineage>
        <taxon>Eukaryota</taxon>
        <taxon>Viridiplantae</taxon>
        <taxon>Streptophyta</taxon>
        <taxon>Embryophyta</taxon>
        <taxon>Tracheophyta</taxon>
        <taxon>Spermatophyta</taxon>
        <taxon>Magnoliopsida</taxon>
        <taxon>eudicotyledons</taxon>
        <taxon>Gunneridae</taxon>
        <taxon>Pentapetalae</taxon>
        <taxon>asterids</taxon>
        <taxon>campanulids</taxon>
        <taxon>Asterales</taxon>
        <taxon>Asteraceae</taxon>
        <taxon>Asteroideae</taxon>
        <taxon>Anthemideae</taxon>
        <taxon>Anthemidinae</taxon>
        <taxon>Tanacetum</taxon>
    </lineage>
</organism>
<keyword evidence="2" id="KW-0396">Initiation factor</keyword>
<feature type="region of interest" description="Disordered" evidence="1">
    <location>
        <begin position="1"/>
        <end position="25"/>
    </location>
</feature>
<comment type="caution">
    <text evidence="2">The sequence shown here is derived from an EMBL/GenBank/DDBJ whole genome shotgun (WGS) entry which is preliminary data.</text>
</comment>
<protein>
    <submittedName>
        <fullName evidence="2">Eukaryotic translation initiation factor 4E-1-like</fullName>
    </submittedName>
</protein>
<proteinExistence type="predicted"/>
<sequence length="54" mass="6170">MVEESTTLLKPEGQHTLDEDNQPEEEEIVTGDVIDTSSSTSVEKHPLEHSWTFW</sequence>